<sequence>MAMDIFSGANLKVELGSHTAGSTTPATDFEAVPEVNTFTTSGFESVVISVKTFNNAYDRKLLGTKSIPDISLAVNYLADNPVHQKLEQLADDQKRCQIKLSYFEDASQETGFYVIYTCFVSSTTIGGDKDEVVTKTFTLAVDGAAIDSGLITVTP</sequence>
<evidence type="ECO:0000313" key="1">
    <source>
        <dbReference type="EMBL" id="WCE14732.1"/>
    </source>
</evidence>
<dbReference type="EMBL" id="CP116347">
    <property type="protein sequence ID" value="WCE14732.1"/>
    <property type="molecule type" value="Genomic_DNA"/>
</dbReference>
<reference evidence="1 2" key="1">
    <citation type="submission" date="2023-01" db="EMBL/GenBank/DDBJ databases">
        <title>Genome sequence resource and annotation of Enterobacter ludwigii, an economically important pathogen of seedling wilt with strawberry.</title>
        <authorList>
            <person name="Xie Y."/>
        </authorList>
    </citation>
    <scope>NUCLEOTIDE SEQUENCE [LARGE SCALE GENOMIC DNA]</scope>
    <source>
        <strain evidence="1 2">CM-TZ4</strain>
    </source>
</reference>
<keyword evidence="2" id="KW-1185">Reference proteome</keyword>
<dbReference type="InterPro" id="IPR014918">
    <property type="entry name" value="Phage_tail_3"/>
</dbReference>
<accession>A0AAX3LFE1</accession>
<dbReference type="Proteomes" id="UP001210538">
    <property type="component" value="Chromosome"/>
</dbReference>
<protein>
    <submittedName>
        <fullName evidence="1">Phage tail tube protein</fullName>
    </submittedName>
</protein>
<dbReference type="Pfam" id="PF08813">
    <property type="entry name" value="Phage_tail_3"/>
    <property type="match status" value="1"/>
</dbReference>
<evidence type="ECO:0000313" key="2">
    <source>
        <dbReference type="Proteomes" id="UP001210538"/>
    </source>
</evidence>
<dbReference type="RefSeq" id="WP_074168500.1">
    <property type="nucleotide sequence ID" value="NZ_CP116347.1"/>
</dbReference>
<dbReference type="Gene3D" id="4.10.410.40">
    <property type="match status" value="1"/>
</dbReference>
<organism evidence="1 2">
    <name type="scientific">Enterobacter ludwigii</name>
    <dbReference type="NCBI Taxonomy" id="299767"/>
    <lineage>
        <taxon>Bacteria</taxon>
        <taxon>Pseudomonadati</taxon>
        <taxon>Pseudomonadota</taxon>
        <taxon>Gammaproteobacteria</taxon>
        <taxon>Enterobacterales</taxon>
        <taxon>Enterobacteriaceae</taxon>
        <taxon>Enterobacter</taxon>
        <taxon>Enterobacter cloacae complex</taxon>
    </lineage>
</organism>
<dbReference type="AlphaFoldDB" id="A0AAX3LFE1"/>
<name>A0AAX3LFE1_9ENTR</name>
<proteinExistence type="predicted"/>
<gene>
    <name evidence="1" type="ORF">PHA72_07665</name>
</gene>